<organism evidence="2 3">
    <name type="scientific">Azoarcus sp. (strain BH72)</name>
    <dbReference type="NCBI Taxonomy" id="418699"/>
    <lineage>
        <taxon>Bacteria</taxon>
        <taxon>Pseudomonadati</taxon>
        <taxon>Pseudomonadota</taxon>
        <taxon>Betaproteobacteria</taxon>
        <taxon>Rhodocyclales</taxon>
        <taxon>Zoogloeaceae</taxon>
        <taxon>Azoarcus</taxon>
    </lineage>
</organism>
<dbReference type="Proteomes" id="UP000002588">
    <property type="component" value="Chromosome"/>
</dbReference>
<feature type="transmembrane region" description="Helical" evidence="1">
    <location>
        <begin position="124"/>
        <end position="144"/>
    </location>
</feature>
<feature type="transmembrane region" description="Helical" evidence="1">
    <location>
        <begin position="88"/>
        <end position="112"/>
    </location>
</feature>
<reference evidence="2 3" key="1">
    <citation type="journal article" date="2006" name="Nat. Biotechnol.">
        <title>Complete genome of the mutualistic, N2-fixing grass endophyte Azoarcus sp. strain BH72.</title>
        <authorList>
            <person name="Krause A."/>
            <person name="Ramakumar A."/>
            <person name="Bartels D."/>
            <person name="Battistoni F."/>
            <person name="Bekel T."/>
            <person name="Boch J."/>
            <person name="Boehm M."/>
            <person name="Friedrich F."/>
            <person name="Hurek T."/>
            <person name="Krause L."/>
            <person name="Linke B."/>
            <person name="McHardy A.C."/>
            <person name="Sarkar A."/>
            <person name="Schneiker S."/>
            <person name="Syed A.A."/>
            <person name="Thauer R."/>
            <person name="Vorhoelter F.-J."/>
            <person name="Weidner S."/>
            <person name="Puehler A."/>
            <person name="Reinhold-Hurek B."/>
            <person name="Kaiser O."/>
            <person name="Goesmann A."/>
        </authorList>
    </citation>
    <scope>NUCLEOTIDE SEQUENCE [LARGE SCALE GENOMIC DNA]</scope>
    <source>
        <strain evidence="2 3">BH72</strain>
    </source>
</reference>
<dbReference type="AlphaFoldDB" id="A1K8Y6"/>
<feature type="transmembrane region" description="Helical" evidence="1">
    <location>
        <begin position="20"/>
        <end position="38"/>
    </location>
</feature>
<protein>
    <submittedName>
        <fullName evidence="2">Conserved hypothetical membrane protein</fullName>
    </submittedName>
</protein>
<evidence type="ECO:0000256" key="1">
    <source>
        <dbReference type="SAM" id="Phobius"/>
    </source>
</evidence>
<dbReference type="EMBL" id="AM406670">
    <property type="protein sequence ID" value="CAL95291.1"/>
    <property type="molecule type" value="Genomic_DNA"/>
</dbReference>
<feature type="transmembrane region" description="Helical" evidence="1">
    <location>
        <begin position="178"/>
        <end position="204"/>
    </location>
</feature>
<keyword evidence="1" id="KW-0812">Transmembrane</keyword>
<dbReference type="KEGG" id="azo:azo2674"/>
<gene>
    <name evidence="2" type="ordered locus">azo2674</name>
</gene>
<keyword evidence="1" id="KW-1133">Transmembrane helix</keyword>
<proteinExistence type="predicted"/>
<dbReference type="eggNOG" id="ENOG5033Q36">
    <property type="taxonomic scope" value="Bacteria"/>
</dbReference>
<dbReference type="RefSeq" id="WP_011766401.1">
    <property type="nucleotide sequence ID" value="NC_008702.1"/>
</dbReference>
<dbReference type="STRING" id="62928.azo2674"/>
<keyword evidence="1" id="KW-0472">Membrane</keyword>
<feature type="transmembrane region" description="Helical" evidence="1">
    <location>
        <begin position="210"/>
        <end position="232"/>
    </location>
</feature>
<feature type="transmembrane region" description="Helical" evidence="1">
    <location>
        <begin position="150"/>
        <end position="171"/>
    </location>
</feature>
<accession>A1K8Y6</accession>
<evidence type="ECO:0000313" key="2">
    <source>
        <dbReference type="EMBL" id="CAL95291.1"/>
    </source>
</evidence>
<evidence type="ECO:0000313" key="3">
    <source>
        <dbReference type="Proteomes" id="UP000002588"/>
    </source>
</evidence>
<dbReference type="HOGENOM" id="CLU_519432_0_0_4"/>
<sequence>MAQPETNRMHLLGEGSHMPPIFAILAVILAAAIPRLMLIGGLPATDEGVFAYFAQIVHASLSAGRGLPDTGPLMLYPLLLNWVFAFDANPLIALRLIDMLIAVAAGYALFLVIEVESGSRPGAILISLVFVFTMNQPVFIQYGFKNSMFAAYVPLFTALWLGLTAPVGAFARRWIAIGALLSIAVLLRETFLPLIVVGALAVLIQRGFRSFFQVAVGGIVTGLLILGLLIAARGGIASLLESYQGVAKIYAAMAAKRTELFFSSGAQFMQEANVTLVVAGVGFIVALVRSLGKSSVTSLPKLGFWLAATLVPLIEPASKIGFPYHFSVCLPGLAGLAALGWRNVCDGSRQALLSHRTCGALSIVVLSILIPRAVGLWSNWPESREVLASFQTRQWPETFTDKSNYLMAAEVIRQATPSGGTVAVSGYMYALYPLSGLTPPKPELANLTNVIIDLDLSEPRLRETLLRCPPDVVMTTTRTDWPGSSEILAAVRNTNIYEEIAEVPTTDNRHYGSFGGLIFRSIRRFPCEK</sequence>
<keyword evidence="3" id="KW-1185">Reference proteome</keyword>
<name>A1K8Y6_AZOSB</name>